<sequence>MLLQDSTIGVRLRVCQVYAPVYALVYAPVRPGVRPGVRPRVLPGLRSGVRPRVRFHVCYSVCYGVFLSVRYGVHCSALYIALHHSVFYGVFLSVRYGVRPEYTAVYAPMYAMCTPWYVTGHSVRLCLGLPWFEHVIPALEPIARAICVSSGCVLPVTAMAPDCFV</sequence>
<reference evidence="1" key="1">
    <citation type="submission" date="2019-12" db="EMBL/GenBank/DDBJ databases">
        <title>Genome sequencing and annotation of Brassica cretica.</title>
        <authorList>
            <person name="Studholme D.J."/>
            <person name="Sarris P.F."/>
        </authorList>
    </citation>
    <scope>NUCLEOTIDE SEQUENCE</scope>
    <source>
        <strain evidence="1">PFS-001/15</strain>
        <tissue evidence="1">Leaf</tissue>
    </source>
</reference>
<evidence type="ECO:0000313" key="2">
    <source>
        <dbReference type="Proteomes" id="UP000712281"/>
    </source>
</evidence>
<comment type="caution">
    <text evidence="1">The sequence shown here is derived from an EMBL/GenBank/DDBJ whole genome shotgun (WGS) entry which is preliminary data.</text>
</comment>
<accession>A0A8S9FRB1</accession>
<evidence type="ECO:0000313" key="1">
    <source>
        <dbReference type="EMBL" id="KAF2535661.1"/>
    </source>
</evidence>
<proteinExistence type="predicted"/>
<name>A0A8S9FRB1_BRACR</name>
<dbReference type="EMBL" id="QGKW02002228">
    <property type="protein sequence ID" value="KAF2535661.1"/>
    <property type="molecule type" value="Genomic_DNA"/>
</dbReference>
<protein>
    <submittedName>
        <fullName evidence="1">Uncharacterized protein</fullName>
    </submittedName>
</protein>
<organism evidence="1 2">
    <name type="scientific">Brassica cretica</name>
    <name type="common">Mustard</name>
    <dbReference type="NCBI Taxonomy" id="69181"/>
    <lineage>
        <taxon>Eukaryota</taxon>
        <taxon>Viridiplantae</taxon>
        <taxon>Streptophyta</taxon>
        <taxon>Embryophyta</taxon>
        <taxon>Tracheophyta</taxon>
        <taxon>Spermatophyta</taxon>
        <taxon>Magnoliopsida</taxon>
        <taxon>eudicotyledons</taxon>
        <taxon>Gunneridae</taxon>
        <taxon>Pentapetalae</taxon>
        <taxon>rosids</taxon>
        <taxon>malvids</taxon>
        <taxon>Brassicales</taxon>
        <taxon>Brassicaceae</taxon>
        <taxon>Brassiceae</taxon>
        <taxon>Brassica</taxon>
    </lineage>
</organism>
<dbReference type="Proteomes" id="UP000712281">
    <property type="component" value="Unassembled WGS sequence"/>
</dbReference>
<gene>
    <name evidence="1" type="ORF">F2Q68_00023587</name>
</gene>
<dbReference type="AlphaFoldDB" id="A0A8S9FRB1"/>